<keyword evidence="4" id="KW-0812">Transmembrane</keyword>
<organism evidence="7 8">
    <name type="scientific">Longibacter salinarum</name>
    <dbReference type="NCBI Taxonomy" id="1850348"/>
    <lineage>
        <taxon>Bacteria</taxon>
        <taxon>Pseudomonadati</taxon>
        <taxon>Rhodothermota</taxon>
        <taxon>Rhodothermia</taxon>
        <taxon>Rhodothermales</taxon>
        <taxon>Salisaetaceae</taxon>
        <taxon>Longibacter</taxon>
    </lineage>
</organism>
<dbReference type="Pfam" id="PF01899">
    <property type="entry name" value="MNHE"/>
    <property type="match status" value="1"/>
</dbReference>
<dbReference type="RefSeq" id="WP_098076298.1">
    <property type="nucleotide sequence ID" value="NZ_PDEQ01000006.1"/>
</dbReference>
<keyword evidence="3" id="KW-1003">Cell membrane</keyword>
<evidence type="ECO:0000256" key="2">
    <source>
        <dbReference type="ARBA" id="ARBA00006228"/>
    </source>
</evidence>
<dbReference type="InterPro" id="IPR002758">
    <property type="entry name" value="Cation_antiport_E"/>
</dbReference>
<evidence type="ECO:0000313" key="7">
    <source>
        <dbReference type="EMBL" id="PEN12857.1"/>
    </source>
</evidence>
<accession>A0A2A8CW87</accession>
<reference evidence="7 8" key="1">
    <citation type="submission" date="2017-10" db="EMBL/GenBank/DDBJ databases">
        <title>Draft genome of Longibacter Salinarum.</title>
        <authorList>
            <person name="Goh K.M."/>
            <person name="Shamsir M.S."/>
            <person name="Lim S.W."/>
        </authorList>
    </citation>
    <scope>NUCLEOTIDE SEQUENCE [LARGE SCALE GENOMIC DNA]</scope>
    <source>
        <strain evidence="7 8">KCTC 52045</strain>
    </source>
</reference>
<dbReference type="Proteomes" id="UP000220102">
    <property type="component" value="Unassembled WGS sequence"/>
</dbReference>
<keyword evidence="6" id="KW-0472">Membrane</keyword>
<dbReference type="OrthoDB" id="9800498at2"/>
<evidence type="ECO:0000256" key="3">
    <source>
        <dbReference type="ARBA" id="ARBA00022475"/>
    </source>
</evidence>
<dbReference type="EMBL" id="PDEQ01000006">
    <property type="protein sequence ID" value="PEN12857.1"/>
    <property type="molecule type" value="Genomic_DNA"/>
</dbReference>
<evidence type="ECO:0000256" key="1">
    <source>
        <dbReference type="ARBA" id="ARBA00004651"/>
    </source>
</evidence>
<comment type="subcellular location">
    <subcellularLocation>
        <location evidence="1">Cell membrane</location>
        <topology evidence="1">Multi-pass membrane protein</topology>
    </subcellularLocation>
</comment>
<dbReference type="PIRSF" id="PIRSF019239">
    <property type="entry name" value="MrpE"/>
    <property type="match status" value="1"/>
</dbReference>
<dbReference type="PANTHER" id="PTHR34584">
    <property type="entry name" value="NA(+)/H(+) ANTIPORTER SUBUNIT E1"/>
    <property type="match status" value="1"/>
</dbReference>
<keyword evidence="8" id="KW-1185">Reference proteome</keyword>
<evidence type="ECO:0000313" key="8">
    <source>
        <dbReference type="Proteomes" id="UP000220102"/>
    </source>
</evidence>
<dbReference type="PANTHER" id="PTHR34584:SF1">
    <property type="entry name" value="NA(+)_H(+) ANTIPORTER SUBUNIT E1"/>
    <property type="match status" value="1"/>
</dbReference>
<protein>
    <submittedName>
        <fullName evidence="7">Na+/H+ antiporter subunit E</fullName>
    </submittedName>
</protein>
<comment type="similarity">
    <text evidence="2">Belongs to the CPA3 antiporters (TC 2.A.63) subunit E family.</text>
</comment>
<dbReference type="GO" id="GO:0008324">
    <property type="term" value="F:monoatomic cation transmembrane transporter activity"/>
    <property type="evidence" value="ECO:0007669"/>
    <property type="project" value="InterPro"/>
</dbReference>
<evidence type="ECO:0000256" key="6">
    <source>
        <dbReference type="ARBA" id="ARBA00023136"/>
    </source>
</evidence>
<sequence>MLATTIRSLVLALIWVSLQGTFTVPNLIFGLLLGAAVTVFSQPIFDRADDKGTLRGANPVRRMYRIVVLFLVFLRELAISSVRVARITVAPTLNIRSAVIEYPLDVTTNREITALSNLITLTPGTMTLDVSSDKKHLYIHSMAIESDDGQGVISDIKRSLEKHVQLAFGPVNQETAE</sequence>
<comment type="caution">
    <text evidence="7">The sequence shown here is derived from an EMBL/GenBank/DDBJ whole genome shotgun (WGS) entry which is preliminary data.</text>
</comment>
<name>A0A2A8CW87_9BACT</name>
<keyword evidence="5" id="KW-1133">Transmembrane helix</keyword>
<evidence type="ECO:0000256" key="4">
    <source>
        <dbReference type="ARBA" id="ARBA00022692"/>
    </source>
</evidence>
<gene>
    <name evidence="7" type="ORF">CRI94_12700</name>
</gene>
<proteinExistence type="inferred from homology"/>
<dbReference type="GO" id="GO:0005886">
    <property type="term" value="C:plasma membrane"/>
    <property type="evidence" value="ECO:0007669"/>
    <property type="project" value="UniProtKB-SubCell"/>
</dbReference>
<evidence type="ECO:0000256" key="5">
    <source>
        <dbReference type="ARBA" id="ARBA00022989"/>
    </source>
</evidence>
<dbReference type="AlphaFoldDB" id="A0A2A8CW87"/>